<dbReference type="InterPro" id="IPR031968">
    <property type="entry name" value="VASt"/>
</dbReference>
<evidence type="ECO:0000259" key="5">
    <source>
        <dbReference type="PROSITE" id="PS50004"/>
    </source>
</evidence>
<dbReference type="EMBL" id="HG996471">
    <property type="protein sequence ID" value="CAG1847803.1"/>
    <property type="molecule type" value="Genomic_DNA"/>
</dbReference>
<dbReference type="InterPro" id="IPR044511">
    <property type="entry name" value="At1g03370/At5g50170-like"/>
</dbReference>
<dbReference type="SMART" id="SM00239">
    <property type="entry name" value="C2"/>
    <property type="match status" value="2"/>
</dbReference>
<dbReference type="InterPro" id="IPR035892">
    <property type="entry name" value="C2_domain_sf"/>
</dbReference>
<dbReference type="Pfam" id="PF02893">
    <property type="entry name" value="GRAM"/>
    <property type="match status" value="1"/>
</dbReference>
<dbReference type="InterPro" id="IPR011993">
    <property type="entry name" value="PH-like_dom_sf"/>
</dbReference>
<comment type="subcellular location">
    <subcellularLocation>
        <location evidence="1">Membrane</location>
        <topology evidence="1">Single-pass membrane protein</topology>
    </subcellularLocation>
</comment>
<feature type="domain" description="C2" evidence="5">
    <location>
        <begin position="590"/>
        <end position="708"/>
    </location>
</feature>
<evidence type="ECO:0000259" key="6">
    <source>
        <dbReference type="PROSITE" id="PS51778"/>
    </source>
</evidence>
<dbReference type="AlphaFoldDB" id="A0A8D7ADW8"/>
<dbReference type="Gene3D" id="2.60.40.150">
    <property type="entry name" value="C2 domain"/>
    <property type="match status" value="2"/>
</dbReference>
<dbReference type="InterPro" id="IPR004182">
    <property type="entry name" value="GRAM"/>
</dbReference>
<dbReference type="Pfam" id="PF00168">
    <property type="entry name" value="C2"/>
    <property type="match status" value="2"/>
</dbReference>
<dbReference type="PROSITE" id="PS51778">
    <property type="entry name" value="VAST"/>
    <property type="match status" value="2"/>
</dbReference>
<sequence length="1045" mass="117291">MAANNVSTPAASDRLVRCKLRSPSTFHQLAWLLRRLISSYHQLRALHSVSLLSTSDVRYPNDRSHPEHAMRLFVHVAEARGLAWPPSRAASPSGVYAKIKAGKHKSRTRTVTGTPDPVWNEEFAFWMGEEEEEEEGTVGLKLSVFREGGGDGGGGRAAKLLGRVRVYVEEEAEAKPPTWFSLQPRRHRGTKSKTKDCGEILLTVSLHGRNCNYNGISSSPHSSFCDGAGDPQPKLPPVVLTNIPSSTESDNMMNIEHRQREAHSAATEGDKSRKSFLAGSQNYDSLELSDTLPGIESAEDAKSLDGTFEDAMEIMQTRDQIDIPENLQGGILLEQTYMIEPKHLNSLLYKPNSQFRRDLAQQQGSLDYEEKPWKWRCQDNPCLSRFVSYTKSATKLVKAVKATEEQVYLKADGKKFAVLNRVCTPNVPYGNCFQVLLLYKITPGPDLSSGETSSCLSISWDINFHQSTVMKSIIEATARQGLKESYESFAELLSHHIKPLSSKEHLLAPLQLDHRSNWKLFMQYFCNPTVCSTILMALYVFCHILLSEPQKIQGLEFDGFDLPDTFGELIVAGILFLQVQHVVTMISHFVQARLQRGSDHGIEAHGDGWLLTVALVEGSRLPSAAPGFPDPYVVFSCNGRSRTSSVQLQTANPQWNDILEFDAMREPPSVLDVQVFSFEGPFDRELCLGHAEISFLRHTREELADMWISLEGRLARSSRSKLHLRIFVGSTGGAETIREYLRKMEKEVGKKLNFPSPNKNSTFQKIFALPPEEFLIHEFSCCLKRKLPLQGKVYLSARVFGFYANFFGYKTKFFFLWEDIEDIHVLSPSLTTVGSPALVVTLRSGRGLDARRGAKTLDDEGRLKFQFQSFASFGKASRTIMALWGSKSRAGEQHAKVEEDQVDQVMCCDKRGNSDSILSSEDFDLSKAYSLELPLDVDVLMEVFDGGCLEKKIMGKVGCLNYRVTQWEATKLDCYQRSVDYKFNSHMCVFGGEVCSTQRKNRTIDGDGWKVDEAMTIHNVPLEDHFRVRSNSRRANVMCGSVLNG</sequence>
<dbReference type="Gene3D" id="2.30.29.30">
    <property type="entry name" value="Pleckstrin-homology domain (PH domain)/Phosphotyrosine-binding domain (PTB)"/>
    <property type="match status" value="1"/>
</dbReference>
<accession>A0A8D7ADW8</accession>
<dbReference type="InterPro" id="IPR000008">
    <property type="entry name" value="C2_dom"/>
</dbReference>
<dbReference type="PROSITE" id="PS50004">
    <property type="entry name" value="C2"/>
    <property type="match status" value="2"/>
</dbReference>
<evidence type="ECO:0000256" key="1">
    <source>
        <dbReference type="ARBA" id="ARBA00004167"/>
    </source>
</evidence>
<dbReference type="GO" id="GO:0016020">
    <property type="term" value="C:membrane"/>
    <property type="evidence" value="ECO:0007669"/>
    <property type="project" value="UniProtKB-SubCell"/>
</dbReference>
<dbReference type="Pfam" id="PF16016">
    <property type="entry name" value="VASt"/>
    <property type="match status" value="2"/>
</dbReference>
<reference evidence="7" key="1">
    <citation type="submission" date="2021-03" db="EMBL/GenBank/DDBJ databases">
        <authorList>
            <consortium name="Genoscope - CEA"/>
            <person name="William W."/>
        </authorList>
    </citation>
    <scope>NUCLEOTIDE SEQUENCE</scope>
    <source>
        <strain evidence="7">Doubled-haploid Pahang</strain>
    </source>
</reference>
<feature type="domain" description="VASt" evidence="6">
    <location>
        <begin position="328"/>
        <end position="501"/>
    </location>
</feature>
<dbReference type="SMART" id="SM00568">
    <property type="entry name" value="GRAM"/>
    <property type="match status" value="1"/>
</dbReference>
<keyword evidence="3" id="KW-1133">Transmembrane helix</keyword>
<gene>
    <name evidence="7" type="ORF">GSMUA_175980.1</name>
</gene>
<dbReference type="SUPFAM" id="SSF49562">
    <property type="entry name" value="C2 domain (Calcium/lipid-binding domain, CaLB)"/>
    <property type="match status" value="2"/>
</dbReference>
<organism evidence="7">
    <name type="scientific">Musa acuminata subsp. malaccensis</name>
    <name type="common">Wild banana</name>
    <name type="synonym">Musa malaccensis</name>
    <dbReference type="NCBI Taxonomy" id="214687"/>
    <lineage>
        <taxon>Eukaryota</taxon>
        <taxon>Viridiplantae</taxon>
        <taxon>Streptophyta</taxon>
        <taxon>Embryophyta</taxon>
        <taxon>Tracheophyta</taxon>
        <taxon>Spermatophyta</taxon>
        <taxon>Magnoliopsida</taxon>
        <taxon>Liliopsida</taxon>
        <taxon>Zingiberales</taxon>
        <taxon>Musaceae</taxon>
        <taxon>Musa</taxon>
    </lineage>
</organism>
<dbReference type="CDD" id="cd00030">
    <property type="entry name" value="C2"/>
    <property type="match status" value="2"/>
</dbReference>
<evidence type="ECO:0000313" key="7">
    <source>
        <dbReference type="EMBL" id="CAG1847803.1"/>
    </source>
</evidence>
<protein>
    <submittedName>
        <fullName evidence="7">(wild Malaysian banana) hypothetical protein</fullName>
    </submittedName>
</protein>
<keyword evidence="4" id="KW-0472">Membrane</keyword>
<evidence type="ECO:0000256" key="3">
    <source>
        <dbReference type="ARBA" id="ARBA00022989"/>
    </source>
</evidence>
<name>A0A8D7ADW8_MUSAM</name>
<proteinExistence type="predicted"/>
<dbReference type="PANTHER" id="PTHR46296">
    <property type="entry name" value="BNAA05G37250D PROTEIN"/>
    <property type="match status" value="1"/>
</dbReference>
<keyword evidence="2" id="KW-0812">Transmembrane</keyword>
<feature type="domain" description="C2" evidence="5">
    <location>
        <begin position="53"/>
        <end position="182"/>
    </location>
</feature>
<feature type="domain" description="VASt" evidence="6">
    <location>
        <begin position="924"/>
        <end position="1045"/>
    </location>
</feature>
<evidence type="ECO:0000256" key="2">
    <source>
        <dbReference type="ARBA" id="ARBA00022692"/>
    </source>
</evidence>
<evidence type="ECO:0000256" key="4">
    <source>
        <dbReference type="ARBA" id="ARBA00023136"/>
    </source>
</evidence>
<dbReference type="PANTHER" id="PTHR46296:SF7">
    <property type="entry name" value="C2 DOMAIN-CONTAINING PROTEIN"/>
    <property type="match status" value="1"/>
</dbReference>